<dbReference type="RefSeq" id="WP_390320252.1">
    <property type="nucleotide sequence ID" value="NZ_JBHSPB010000021.1"/>
</dbReference>
<name>A0ABW0Z9R2_9ACTN</name>
<evidence type="ECO:0000313" key="2">
    <source>
        <dbReference type="Proteomes" id="UP001596083"/>
    </source>
</evidence>
<keyword evidence="2" id="KW-1185">Reference proteome</keyword>
<dbReference type="EMBL" id="JBHSPB010000021">
    <property type="protein sequence ID" value="MFC5723834.1"/>
    <property type="molecule type" value="Genomic_DNA"/>
</dbReference>
<comment type="caution">
    <text evidence="1">The sequence shown here is derived from an EMBL/GenBank/DDBJ whole genome shotgun (WGS) entry which is preliminary data.</text>
</comment>
<evidence type="ECO:0000313" key="1">
    <source>
        <dbReference type="EMBL" id="MFC5723834.1"/>
    </source>
</evidence>
<protein>
    <submittedName>
        <fullName evidence="1">Uncharacterized protein</fullName>
    </submittedName>
</protein>
<reference evidence="2" key="1">
    <citation type="journal article" date="2019" name="Int. J. Syst. Evol. Microbiol.">
        <title>The Global Catalogue of Microorganisms (GCM) 10K type strain sequencing project: providing services to taxonomists for standard genome sequencing and annotation.</title>
        <authorList>
            <consortium name="The Broad Institute Genomics Platform"/>
            <consortium name="The Broad Institute Genome Sequencing Center for Infectious Disease"/>
            <person name="Wu L."/>
            <person name="Ma J."/>
        </authorList>
    </citation>
    <scope>NUCLEOTIDE SEQUENCE [LARGE SCALE GENOMIC DNA]</scope>
    <source>
        <strain evidence="2">CGMCC 4.7304</strain>
    </source>
</reference>
<organism evidence="1 2">
    <name type="scientific">Streptomyces gamaensis</name>
    <dbReference type="NCBI Taxonomy" id="1763542"/>
    <lineage>
        <taxon>Bacteria</taxon>
        <taxon>Bacillati</taxon>
        <taxon>Actinomycetota</taxon>
        <taxon>Actinomycetes</taxon>
        <taxon>Kitasatosporales</taxon>
        <taxon>Streptomycetaceae</taxon>
        <taxon>Streptomyces</taxon>
    </lineage>
</organism>
<proteinExistence type="predicted"/>
<gene>
    <name evidence="1" type="ORF">ACFP1Z_27075</name>
</gene>
<accession>A0ABW0Z9R2</accession>
<sequence length="51" mass="5628">MAHEDGHYFLRPLGGGREWEARPEDLAPLTPQEALRAKLTAVNARSTGANR</sequence>
<dbReference type="Proteomes" id="UP001596083">
    <property type="component" value="Unassembled WGS sequence"/>
</dbReference>